<dbReference type="Proteomes" id="UP000186132">
    <property type="component" value="Unassembled WGS sequence"/>
</dbReference>
<dbReference type="Gene3D" id="3.40.50.1820">
    <property type="entry name" value="alpha/beta hydrolase"/>
    <property type="match status" value="1"/>
</dbReference>
<evidence type="ECO:0000313" key="2">
    <source>
        <dbReference type="EMBL" id="SHF63217.1"/>
    </source>
</evidence>
<feature type="domain" description="AB hydrolase-1" evidence="1">
    <location>
        <begin position="32"/>
        <end position="271"/>
    </location>
</feature>
<dbReference type="OrthoDB" id="9770427at2"/>
<accession>A0A1M5D8K0</accession>
<organism evidence="2 3">
    <name type="scientific">Jatrophihabitans endophyticus</name>
    <dbReference type="NCBI Taxonomy" id="1206085"/>
    <lineage>
        <taxon>Bacteria</taxon>
        <taxon>Bacillati</taxon>
        <taxon>Actinomycetota</taxon>
        <taxon>Actinomycetes</taxon>
        <taxon>Jatrophihabitantales</taxon>
        <taxon>Jatrophihabitantaceae</taxon>
        <taxon>Jatrophihabitans</taxon>
    </lineage>
</organism>
<dbReference type="RefSeq" id="WP_159440817.1">
    <property type="nucleotide sequence ID" value="NZ_FQVU01000001.1"/>
</dbReference>
<dbReference type="EMBL" id="FQVU01000001">
    <property type="protein sequence ID" value="SHF63217.1"/>
    <property type="molecule type" value="Genomic_DNA"/>
</dbReference>
<evidence type="ECO:0000313" key="3">
    <source>
        <dbReference type="Proteomes" id="UP000186132"/>
    </source>
</evidence>
<dbReference type="Pfam" id="PF00561">
    <property type="entry name" value="Abhydrolase_1"/>
    <property type="match status" value="1"/>
</dbReference>
<keyword evidence="3" id="KW-1185">Reference proteome</keyword>
<dbReference type="InterPro" id="IPR029058">
    <property type="entry name" value="AB_hydrolase_fold"/>
</dbReference>
<dbReference type="PANTHER" id="PTHR46438:SF11">
    <property type="entry name" value="LIPASE-RELATED"/>
    <property type="match status" value="1"/>
</dbReference>
<dbReference type="InterPro" id="IPR000073">
    <property type="entry name" value="AB_hydrolase_1"/>
</dbReference>
<sequence length="298" mass="31484">MSTSLPAAVPTVRSRDAVPGVHYVVTGEGTRTVVLLHGFADNLTTWSRLVGPLAVDARVVAIDLPGFGRSERGFPTPLLDGYADVVRNVLDAEGVDWPVALVGNSMGAAVATVFADRFPDRTDRVVLIDMPGLRGVPRLWRMALSRPVEFGMRATLGAVGHRSAAWTLGAAYRVVAAADPRRIDLLAREGFATPYSRRGSVPDLLPIGRALLTDLAAAGLADVVGELRAPALVVFGSRDILTPSRVLRRIGREGGAVVIPGCGHCPQLDQPALLLEHIGPFLHATAAEQGEPEHAATA</sequence>
<proteinExistence type="predicted"/>
<gene>
    <name evidence="2" type="ORF">SAMN05443575_0488</name>
</gene>
<dbReference type="AlphaFoldDB" id="A0A1M5D8K0"/>
<reference evidence="2 3" key="1">
    <citation type="submission" date="2016-11" db="EMBL/GenBank/DDBJ databases">
        <authorList>
            <person name="Jaros S."/>
            <person name="Januszkiewicz K."/>
            <person name="Wedrychowicz H."/>
        </authorList>
    </citation>
    <scope>NUCLEOTIDE SEQUENCE [LARGE SCALE GENOMIC DNA]</scope>
    <source>
        <strain evidence="2 3">DSM 45627</strain>
    </source>
</reference>
<protein>
    <submittedName>
        <fullName evidence="2">Pimeloyl-ACP methyl ester carboxylesterase</fullName>
    </submittedName>
</protein>
<dbReference type="GO" id="GO:0003824">
    <property type="term" value="F:catalytic activity"/>
    <property type="evidence" value="ECO:0007669"/>
    <property type="project" value="UniProtKB-ARBA"/>
</dbReference>
<dbReference type="PANTHER" id="PTHR46438">
    <property type="entry name" value="ALPHA/BETA-HYDROLASES SUPERFAMILY PROTEIN"/>
    <property type="match status" value="1"/>
</dbReference>
<name>A0A1M5D8K0_9ACTN</name>
<dbReference type="SUPFAM" id="SSF53474">
    <property type="entry name" value="alpha/beta-Hydrolases"/>
    <property type="match status" value="1"/>
</dbReference>
<dbReference type="STRING" id="1206085.SAMN05443575_0488"/>
<dbReference type="PRINTS" id="PR00111">
    <property type="entry name" value="ABHYDROLASE"/>
</dbReference>
<evidence type="ECO:0000259" key="1">
    <source>
        <dbReference type="Pfam" id="PF00561"/>
    </source>
</evidence>